<sequence>MAQRVSGHIVRQLRLLVLQISHVPVMLLFQELSKHIDKSDPGYEVVEDAIITMTAVAWYINDMKRKQEHAEIESLLLNWSGPDLSGFGELVLEGSFKVLRVKKERAFFLFDKMLLIAKKRLEQFIYSTHIFVRKERPDCCNLQLVETLKDPLCFKVSDQTIPKQQHIVQVSLQVLPASHSALKPELLSCSYIFSADEEPGGEATVGALPEEADSREPSSFTSTEGKGG</sequence>
<gene>
    <name evidence="3" type="ORF">GOODEAATRI_026790</name>
</gene>
<evidence type="ECO:0000313" key="3">
    <source>
        <dbReference type="EMBL" id="MEQ2159778.1"/>
    </source>
</evidence>
<dbReference type="SUPFAM" id="SSF50729">
    <property type="entry name" value="PH domain-like"/>
    <property type="match status" value="1"/>
</dbReference>
<dbReference type="Pfam" id="PF22697">
    <property type="entry name" value="SOS1_NGEF_PH"/>
    <property type="match status" value="1"/>
</dbReference>
<dbReference type="PANTHER" id="PTHR45924">
    <property type="entry name" value="FI17866P1"/>
    <property type="match status" value="1"/>
</dbReference>
<reference evidence="3 4" key="1">
    <citation type="submission" date="2021-06" db="EMBL/GenBank/DDBJ databases">
        <authorList>
            <person name="Palmer J.M."/>
        </authorList>
    </citation>
    <scope>NUCLEOTIDE SEQUENCE [LARGE SCALE GENOMIC DNA]</scope>
    <source>
        <strain evidence="3 4">GA_2019</strain>
        <tissue evidence="3">Muscle</tissue>
    </source>
</reference>
<dbReference type="InterPro" id="IPR035899">
    <property type="entry name" value="DBL_dom_sf"/>
</dbReference>
<dbReference type="EMBL" id="JAHRIO010003378">
    <property type="protein sequence ID" value="MEQ2159778.1"/>
    <property type="molecule type" value="Genomic_DNA"/>
</dbReference>
<evidence type="ECO:0000256" key="1">
    <source>
        <dbReference type="SAM" id="MobiDB-lite"/>
    </source>
</evidence>
<evidence type="ECO:0000259" key="2">
    <source>
        <dbReference type="Pfam" id="PF22697"/>
    </source>
</evidence>
<comment type="caution">
    <text evidence="3">The sequence shown here is derived from an EMBL/GenBank/DDBJ whole genome shotgun (WGS) entry which is preliminary data.</text>
</comment>
<dbReference type="Proteomes" id="UP001476798">
    <property type="component" value="Unassembled WGS sequence"/>
</dbReference>
<feature type="compositionally biased region" description="Polar residues" evidence="1">
    <location>
        <begin position="217"/>
        <end position="228"/>
    </location>
</feature>
<organism evidence="3 4">
    <name type="scientific">Goodea atripinnis</name>
    <dbReference type="NCBI Taxonomy" id="208336"/>
    <lineage>
        <taxon>Eukaryota</taxon>
        <taxon>Metazoa</taxon>
        <taxon>Chordata</taxon>
        <taxon>Craniata</taxon>
        <taxon>Vertebrata</taxon>
        <taxon>Euteleostomi</taxon>
        <taxon>Actinopterygii</taxon>
        <taxon>Neopterygii</taxon>
        <taxon>Teleostei</taxon>
        <taxon>Neoteleostei</taxon>
        <taxon>Acanthomorphata</taxon>
        <taxon>Ovalentaria</taxon>
        <taxon>Atherinomorphae</taxon>
        <taxon>Cyprinodontiformes</taxon>
        <taxon>Goodeidae</taxon>
        <taxon>Goodea</taxon>
    </lineage>
</organism>
<dbReference type="InterPro" id="IPR011993">
    <property type="entry name" value="PH-like_dom_sf"/>
</dbReference>
<feature type="region of interest" description="Disordered" evidence="1">
    <location>
        <begin position="199"/>
        <end position="228"/>
    </location>
</feature>
<protein>
    <recommendedName>
        <fullName evidence="2">SOS1/NGEF-like PH domain-containing protein</fullName>
    </recommendedName>
</protein>
<keyword evidence="4" id="KW-1185">Reference proteome</keyword>
<dbReference type="Gene3D" id="1.20.900.10">
    <property type="entry name" value="Dbl homology (DH) domain"/>
    <property type="match status" value="1"/>
</dbReference>
<dbReference type="SUPFAM" id="SSF48065">
    <property type="entry name" value="DBL homology domain (DH-domain)"/>
    <property type="match status" value="1"/>
</dbReference>
<dbReference type="InterPro" id="IPR055251">
    <property type="entry name" value="SOS1_NGEF_PH"/>
</dbReference>
<evidence type="ECO:0000313" key="4">
    <source>
        <dbReference type="Proteomes" id="UP001476798"/>
    </source>
</evidence>
<proteinExistence type="predicted"/>
<name>A0ABV0MMX7_9TELE</name>
<accession>A0ABV0MMX7</accession>
<feature type="domain" description="SOS1/NGEF-like PH" evidence="2">
    <location>
        <begin position="86"/>
        <end position="170"/>
    </location>
</feature>
<dbReference type="Gene3D" id="2.30.29.30">
    <property type="entry name" value="Pleckstrin-homology domain (PH domain)/Phosphotyrosine-binding domain (PTB)"/>
    <property type="match status" value="1"/>
</dbReference>
<dbReference type="PANTHER" id="PTHR45924:SF3">
    <property type="entry name" value="PLECKSTRIN HOMOLOGY DOMAIN-CONTAINING FAMILY G MEMBER 2"/>
    <property type="match status" value="1"/>
</dbReference>